<gene>
    <name evidence="2" type="ORF">E0E05_08910</name>
</gene>
<reference evidence="2 3" key="1">
    <citation type="journal article" date="2017" name="Int. J. Syst. Evol. Microbiol.">
        <title>Roseitalea porphyridii gen. nov., sp. nov., isolated from a red alga, and reclassification of Hoeflea suaedae Chung et al. 2013 as Pseudohoeflea suaedae gen. nov., comb. nov.</title>
        <authorList>
            <person name="Hyeon J.W."/>
            <person name="Jeong S.E."/>
            <person name="Baek K."/>
            <person name="Jeon C.O."/>
        </authorList>
    </citation>
    <scope>NUCLEOTIDE SEQUENCE [LARGE SCALE GENOMIC DNA]</scope>
    <source>
        <strain evidence="2 3">MA7-20</strain>
    </source>
</reference>
<sequence length="178" mass="17798">MTDPVDAIAELSEAMVTLYAERGILAATAESCTGGMVAAAITDHDGASHALDRGFVTYSNAAKLAMLGVDGEMLDTVGAVSGEVAGAMAEGALARSDADVAVSITGIAGPGGGSDTKPVGTVWFGAASAFGSTLVLKREFEDNGRAFIRQMSVITALELLLEIGGSAPERSADAEGSG</sequence>
<dbReference type="Gene3D" id="3.90.950.20">
    <property type="entry name" value="CinA-like"/>
    <property type="match status" value="1"/>
</dbReference>
<evidence type="ECO:0000313" key="2">
    <source>
        <dbReference type="EMBL" id="QBK30702.1"/>
    </source>
</evidence>
<protein>
    <submittedName>
        <fullName evidence="2">CinA family protein</fullName>
    </submittedName>
</protein>
<dbReference type="OrthoDB" id="9801454at2"/>
<dbReference type="InterPro" id="IPR008136">
    <property type="entry name" value="CinA_C"/>
</dbReference>
<evidence type="ECO:0000259" key="1">
    <source>
        <dbReference type="Pfam" id="PF02464"/>
    </source>
</evidence>
<dbReference type="NCBIfam" id="TIGR00199">
    <property type="entry name" value="PncC_domain"/>
    <property type="match status" value="1"/>
</dbReference>
<dbReference type="AlphaFoldDB" id="A0A4P6V058"/>
<evidence type="ECO:0000313" key="3">
    <source>
        <dbReference type="Proteomes" id="UP000293719"/>
    </source>
</evidence>
<keyword evidence="3" id="KW-1185">Reference proteome</keyword>
<proteinExistence type="predicted"/>
<dbReference type="GeneID" id="90767413"/>
<dbReference type="RefSeq" id="WP_131616386.1">
    <property type="nucleotide sequence ID" value="NZ_CP036532.1"/>
</dbReference>
<name>A0A4P6V058_9HYPH</name>
<accession>A0A4P6V058</accession>
<dbReference type="InterPro" id="IPR036653">
    <property type="entry name" value="CinA-like_C"/>
</dbReference>
<dbReference type="KEGG" id="rpod:E0E05_08910"/>
<dbReference type="SUPFAM" id="SSF142433">
    <property type="entry name" value="CinA-like"/>
    <property type="match status" value="1"/>
</dbReference>
<organism evidence="2 3">
    <name type="scientific">Roseitalea porphyridii</name>
    <dbReference type="NCBI Taxonomy" id="1852022"/>
    <lineage>
        <taxon>Bacteria</taxon>
        <taxon>Pseudomonadati</taxon>
        <taxon>Pseudomonadota</taxon>
        <taxon>Alphaproteobacteria</taxon>
        <taxon>Hyphomicrobiales</taxon>
        <taxon>Ahrensiaceae</taxon>
        <taxon>Roseitalea</taxon>
    </lineage>
</organism>
<dbReference type="Pfam" id="PF02464">
    <property type="entry name" value="CinA"/>
    <property type="match status" value="1"/>
</dbReference>
<feature type="domain" description="CinA C-terminal" evidence="1">
    <location>
        <begin position="10"/>
        <end position="162"/>
    </location>
</feature>
<dbReference type="Proteomes" id="UP000293719">
    <property type="component" value="Chromosome"/>
</dbReference>
<dbReference type="EMBL" id="CP036532">
    <property type="protein sequence ID" value="QBK30702.1"/>
    <property type="molecule type" value="Genomic_DNA"/>
</dbReference>